<feature type="binding site" evidence="10">
    <location>
        <position position="174"/>
    </location>
    <ligand>
        <name>2-[(2R,5Z)-2-carboxy-4-methylthiazol-5(2H)-ylidene]ethyl phosphate</name>
        <dbReference type="ChEBI" id="CHEBI:62899"/>
    </ligand>
</feature>
<dbReference type="AlphaFoldDB" id="A0A1I2K720"/>
<dbReference type="SUPFAM" id="SSF51391">
    <property type="entry name" value="Thiamin phosphate synthase"/>
    <property type="match status" value="1"/>
</dbReference>
<dbReference type="Gene3D" id="3.20.20.70">
    <property type="entry name" value="Aldolase class I"/>
    <property type="match status" value="1"/>
</dbReference>
<dbReference type="CDD" id="cd00564">
    <property type="entry name" value="TMP_TenI"/>
    <property type="match status" value="1"/>
</dbReference>
<evidence type="ECO:0000256" key="12">
    <source>
        <dbReference type="RuleBase" id="RU004253"/>
    </source>
</evidence>
<evidence type="ECO:0000256" key="9">
    <source>
        <dbReference type="ARBA" id="ARBA00047883"/>
    </source>
</evidence>
<evidence type="ECO:0000313" key="15">
    <source>
        <dbReference type="Proteomes" id="UP000198589"/>
    </source>
</evidence>
<evidence type="ECO:0000256" key="8">
    <source>
        <dbReference type="ARBA" id="ARBA00047851"/>
    </source>
</evidence>
<comment type="similarity">
    <text evidence="10 11">Belongs to the thiamine-phosphate synthase family.</text>
</comment>
<dbReference type="GO" id="GO:0009228">
    <property type="term" value="P:thiamine biosynthetic process"/>
    <property type="evidence" value="ECO:0007669"/>
    <property type="project" value="UniProtKB-KW"/>
</dbReference>
<feature type="binding site" evidence="10">
    <location>
        <begin position="194"/>
        <end position="195"/>
    </location>
    <ligand>
        <name>2-[(2R,5Z)-2-carboxy-4-methylthiazol-5(2H)-ylidene]ethyl phosphate</name>
        <dbReference type="ChEBI" id="CHEBI:62899"/>
    </ligand>
</feature>
<comment type="catalytic activity">
    <reaction evidence="8 10 11">
        <text>2-(2-carboxy-4-methylthiazol-5-yl)ethyl phosphate + 4-amino-2-methyl-5-(diphosphooxymethyl)pyrimidine + 2 H(+) = thiamine phosphate + CO2 + diphosphate</text>
        <dbReference type="Rhea" id="RHEA:47848"/>
        <dbReference type="ChEBI" id="CHEBI:15378"/>
        <dbReference type="ChEBI" id="CHEBI:16526"/>
        <dbReference type="ChEBI" id="CHEBI:33019"/>
        <dbReference type="ChEBI" id="CHEBI:37575"/>
        <dbReference type="ChEBI" id="CHEBI:57841"/>
        <dbReference type="ChEBI" id="CHEBI:62890"/>
        <dbReference type="EC" id="2.5.1.3"/>
    </reaction>
</comment>
<evidence type="ECO:0000256" key="2">
    <source>
        <dbReference type="ARBA" id="ARBA00005165"/>
    </source>
</evidence>
<dbReference type="Proteomes" id="UP000198589">
    <property type="component" value="Unassembled WGS sequence"/>
</dbReference>
<dbReference type="EC" id="2.5.1.3" evidence="10"/>
<dbReference type="UniPathway" id="UPA00060">
    <property type="reaction ID" value="UER00141"/>
</dbReference>
<dbReference type="PANTHER" id="PTHR20857:SF15">
    <property type="entry name" value="THIAMINE-PHOSPHATE SYNTHASE"/>
    <property type="match status" value="1"/>
</dbReference>
<dbReference type="InterPro" id="IPR022998">
    <property type="entry name" value="ThiamineP_synth_TenI"/>
</dbReference>
<dbReference type="PANTHER" id="PTHR20857">
    <property type="entry name" value="THIAMINE-PHOSPHATE PYROPHOSPHORYLASE"/>
    <property type="match status" value="1"/>
</dbReference>
<dbReference type="GO" id="GO:0005737">
    <property type="term" value="C:cytoplasm"/>
    <property type="evidence" value="ECO:0007669"/>
    <property type="project" value="TreeGrafter"/>
</dbReference>
<feature type="binding site" evidence="10">
    <location>
        <position position="143"/>
    </location>
    <ligand>
        <name>4-amino-2-methyl-5-(diphosphooxymethyl)pyrimidine</name>
        <dbReference type="ChEBI" id="CHEBI:57841"/>
    </ligand>
</feature>
<keyword evidence="6 10" id="KW-0784">Thiamine biosynthesis</keyword>
<evidence type="ECO:0000259" key="13">
    <source>
        <dbReference type="Pfam" id="PF02581"/>
    </source>
</evidence>
<evidence type="ECO:0000256" key="4">
    <source>
        <dbReference type="ARBA" id="ARBA00022723"/>
    </source>
</evidence>
<comment type="function">
    <text evidence="1 10">Condenses 4-methyl-5-(beta-hydroxyethyl)thiazole monophosphate (THZ-P) and 2-methyl-4-amino-5-hydroxymethyl pyrimidine pyrophosphate (HMP-PP) to form thiamine monophosphate (TMP).</text>
</comment>
<feature type="binding site" evidence="10">
    <location>
        <begin position="140"/>
        <end position="142"/>
    </location>
    <ligand>
        <name>2-[(2R,5Z)-2-carboxy-4-methylthiazol-5(2H)-ylidene]ethyl phosphate</name>
        <dbReference type="ChEBI" id="CHEBI:62899"/>
    </ligand>
</feature>
<proteinExistence type="inferred from homology"/>
<feature type="domain" description="Thiamine phosphate synthase/TenI" evidence="13">
    <location>
        <begin position="9"/>
        <end position="197"/>
    </location>
</feature>
<comment type="catalytic activity">
    <reaction evidence="9 10 11">
        <text>2-[(2R,5Z)-2-carboxy-4-methylthiazol-5(2H)-ylidene]ethyl phosphate + 4-amino-2-methyl-5-(diphosphooxymethyl)pyrimidine + 2 H(+) = thiamine phosphate + CO2 + diphosphate</text>
        <dbReference type="Rhea" id="RHEA:47844"/>
        <dbReference type="ChEBI" id="CHEBI:15378"/>
        <dbReference type="ChEBI" id="CHEBI:16526"/>
        <dbReference type="ChEBI" id="CHEBI:33019"/>
        <dbReference type="ChEBI" id="CHEBI:37575"/>
        <dbReference type="ChEBI" id="CHEBI:57841"/>
        <dbReference type="ChEBI" id="CHEBI:62899"/>
        <dbReference type="EC" id="2.5.1.3"/>
    </reaction>
</comment>
<evidence type="ECO:0000256" key="5">
    <source>
        <dbReference type="ARBA" id="ARBA00022842"/>
    </source>
</evidence>
<sequence length="220" mass="22152">MRPAPDLSLYLVTDTALSRPRPVADVVRAAVAGGATAVQVRDKDASRRDLLALTRAVQAAVAHRPDVPVVVNDAVDVALIAGADGVHVGQDDLPAAEVRRLLGADALLGLSVESVEHLAAALRLPAGTVDVVGLSPVWATPTKPDAGPGLGLDGVRELAARARAGGLRAVAIGGIDSGRAAAVAATGVDGICVVSEICTAADPEAAARRLRAAFDRAGAR</sequence>
<accession>A0A1I2K720</accession>
<evidence type="ECO:0000256" key="7">
    <source>
        <dbReference type="ARBA" id="ARBA00047334"/>
    </source>
</evidence>
<keyword evidence="4 10" id="KW-0479">Metal-binding</keyword>
<keyword evidence="5 10" id="KW-0460">Magnesium</keyword>
<dbReference type="RefSeq" id="WP_092202544.1">
    <property type="nucleotide sequence ID" value="NZ_FOND01000020.1"/>
</dbReference>
<evidence type="ECO:0000256" key="11">
    <source>
        <dbReference type="RuleBase" id="RU003826"/>
    </source>
</evidence>
<dbReference type="OrthoDB" id="3243336at2"/>
<dbReference type="InterPro" id="IPR013785">
    <property type="entry name" value="Aldolase_TIM"/>
</dbReference>
<evidence type="ECO:0000256" key="10">
    <source>
        <dbReference type="HAMAP-Rule" id="MF_00097"/>
    </source>
</evidence>
<organism evidence="14 15">
    <name type="scientific">Blastococcus tunisiensis</name>
    <dbReference type="NCBI Taxonomy" id="1798228"/>
    <lineage>
        <taxon>Bacteria</taxon>
        <taxon>Bacillati</taxon>
        <taxon>Actinomycetota</taxon>
        <taxon>Actinomycetes</taxon>
        <taxon>Geodermatophilales</taxon>
        <taxon>Geodermatophilaceae</taxon>
        <taxon>Blastococcus</taxon>
    </lineage>
</organism>
<protein>
    <recommendedName>
        <fullName evidence="10">Thiamine-phosphate synthase</fullName>
        <shortName evidence="10">TP synthase</shortName>
        <shortName evidence="10">TPS</shortName>
        <ecNumber evidence="10">2.5.1.3</ecNumber>
    </recommendedName>
    <alternativeName>
        <fullName evidence="10">Thiamine-phosphate pyrophosphorylase</fullName>
        <shortName evidence="10">TMP pyrophosphorylase</shortName>
        <shortName evidence="10">TMP-PPase</shortName>
    </alternativeName>
</protein>
<dbReference type="HAMAP" id="MF_00097">
    <property type="entry name" value="TMP_synthase"/>
    <property type="match status" value="1"/>
</dbReference>
<comment type="pathway">
    <text evidence="2 10 12">Cofactor biosynthesis; thiamine diphosphate biosynthesis; thiamine phosphate from 4-amino-2-methyl-5-diphosphomethylpyrimidine and 4-methyl-5-(2-phosphoethyl)-thiazole: step 1/1.</text>
</comment>
<dbReference type="GO" id="GO:0000287">
    <property type="term" value="F:magnesium ion binding"/>
    <property type="evidence" value="ECO:0007669"/>
    <property type="project" value="UniProtKB-UniRule"/>
</dbReference>
<dbReference type="GO" id="GO:0009229">
    <property type="term" value="P:thiamine diphosphate biosynthetic process"/>
    <property type="evidence" value="ECO:0007669"/>
    <property type="project" value="UniProtKB-UniRule"/>
</dbReference>
<reference evidence="15" key="1">
    <citation type="submission" date="2016-10" db="EMBL/GenBank/DDBJ databases">
        <authorList>
            <person name="Varghese N."/>
            <person name="Submissions S."/>
        </authorList>
    </citation>
    <scope>NUCLEOTIDE SEQUENCE [LARGE SCALE GENOMIC DNA]</scope>
    <source>
        <strain evidence="15">DSM 46838</strain>
    </source>
</reference>
<dbReference type="InterPro" id="IPR036206">
    <property type="entry name" value="ThiamineP_synth_sf"/>
</dbReference>
<dbReference type="GO" id="GO:0004789">
    <property type="term" value="F:thiamine-phosphate diphosphorylase activity"/>
    <property type="evidence" value="ECO:0007669"/>
    <property type="project" value="UniProtKB-UniRule"/>
</dbReference>
<dbReference type="EMBL" id="FOND01000020">
    <property type="protein sequence ID" value="SFF62922.1"/>
    <property type="molecule type" value="Genomic_DNA"/>
</dbReference>
<keyword evidence="15" id="KW-1185">Reference proteome</keyword>
<feature type="binding site" evidence="10">
    <location>
        <position position="72"/>
    </location>
    <ligand>
        <name>4-amino-2-methyl-5-(diphosphooxymethyl)pyrimidine</name>
        <dbReference type="ChEBI" id="CHEBI:57841"/>
    </ligand>
</feature>
<feature type="binding site" evidence="10">
    <location>
        <position position="111"/>
    </location>
    <ligand>
        <name>4-amino-2-methyl-5-(diphosphooxymethyl)pyrimidine</name>
        <dbReference type="ChEBI" id="CHEBI:57841"/>
    </ligand>
</feature>
<feature type="binding site" evidence="10">
    <location>
        <begin position="39"/>
        <end position="43"/>
    </location>
    <ligand>
        <name>4-amino-2-methyl-5-(diphosphooxymethyl)pyrimidine</name>
        <dbReference type="ChEBI" id="CHEBI:57841"/>
    </ligand>
</feature>
<evidence type="ECO:0000256" key="3">
    <source>
        <dbReference type="ARBA" id="ARBA00022679"/>
    </source>
</evidence>
<dbReference type="InterPro" id="IPR034291">
    <property type="entry name" value="TMP_synthase"/>
</dbReference>
<evidence type="ECO:0000313" key="14">
    <source>
        <dbReference type="EMBL" id="SFF62922.1"/>
    </source>
</evidence>
<feature type="binding site" evidence="10">
    <location>
        <position position="73"/>
    </location>
    <ligand>
        <name>Mg(2+)</name>
        <dbReference type="ChEBI" id="CHEBI:18420"/>
    </ligand>
</feature>
<name>A0A1I2K720_9ACTN</name>
<dbReference type="STRING" id="1798228.SAMN05216574_1208"/>
<dbReference type="NCBIfam" id="TIGR00693">
    <property type="entry name" value="thiE"/>
    <property type="match status" value="1"/>
</dbReference>
<comment type="cofactor">
    <cofactor evidence="10">
        <name>Mg(2+)</name>
        <dbReference type="ChEBI" id="CHEBI:18420"/>
    </cofactor>
    <text evidence="10">Binds 1 Mg(2+) ion per subunit.</text>
</comment>
<evidence type="ECO:0000256" key="6">
    <source>
        <dbReference type="ARBA" id="ARBA00022977"/>
    </source>
</evidence>
<dbReference type="Pfam" id="PF02581">
    <property type="entry name" value="TMP-TENI"/>
    <property type="match status" value="1"/>
</dbReference>
<evidence type="ECO:0000256" key="1">
    <source>
        <dbReference type="ARBA" id="ARBA00003814"/>
    </source>
</evidence>
<keyword evidence="3 10" id="KW-0808">Transferase</keyword>
<feature type="binding site" evidence="10">
    <location>
        <position position="92"/>
    </location>
    <ligand>
        <name>Mg(2+)</name>
        <dbReference type="ChEBI" id="CHEBI:18420"/>
    </ligand>
</feature>
<comment type="catalytic activity">
    <reaction evidence="7 10 11">
        <text>4-methyl-5-(2-phosphooxyethyl)-thiazole + 4-amino-2-methyl-5-(diphosphooxymethyl)pyrimidine + H(+) = thiamine phosphate + diphosphate</text>
        <dbReference type="Rhea" id="RHEA:22328"/>
        <dbReference type="ChEBI" id="CHEBI:15378"/>
        <dbReference type="ChEBI" id="CHEBI:33019"/>
        <dbReference type="ChEBI" id="CHEBI:37575"/>
        <dbReference type="ChEBI" id="CHEBI:57841"/>
        <dbReference type="ChEBI" id="CHEBI:58296"/>
        <dbReference type="EC" id="2.5.1.3"/>
    </reaction>
</comment>
<gene>
    <name evidence="10" type="primary">thiE</name>
    <name evidence="14" type="ORF">SAMN05216574_1208</name>
</gene>